<proteinExistence type="predicted"/>
<feature type="compositionally biased region" description="Pro residues" evidence="2">
    <location>
        <begin position="775"/>
        <end position="784"/>
    </location>
</feature>
<gene>
    <name evidence="5" type="ORF">MTR67_025268</name>
</gene>
<dbReference type="InterPro" id="IPR006869">
    <property type="entry name" value="DUF547"/>
</dbReference>
<dbReference type="InterPro" id="IPR025757">
    <property type="entry name" value="MIP1_Leuzipper"/>
</dbReference>
<name>A0AAF0TZB4_SOLVR</name>
<evidence type="ECO:0000313" key="6">
    <source>
        <dbReference type="Proteomes" id="UP001234989"/>
    </source>
</evidence>
<sequence>MMKFEDLLMQPSDEKQKKILLEEEVEELREELDGQLQLKTVLQYALQRPNVGSFPCLSTLPRRVQHLLEEMVTTEEEIAWLERKVDVLKLKLYREKELAEKWEMLQLKQVQHQRLISKQLPPPRPVVHKDVEPPVASRSSNYQQLRKQYRIRKERRATVGSSIDFHTPIDLTEEIVESSSRGSRSWRRHHSQSADIEMETETPNKLSEEVLKCLISIYLKLNKASLESKGSSTSMVKQSLISSKKAKSSFICSKTCSSAAVDAPTFAFNDYASNLDPYGILLDTDGSHGEIGSYKNFIQVSRTSLNTSHISECLPQMGKLRSMVQKFSNVDITCLTYKQKLAFWINIYNICIMNAFLQHGLPSTEEEQLSLVNKAAINVGGIVLNALAIEHFILRHPRDAEHGLKDDNERFLRNAYGLEYPEPNVTFSLCRGSWSSPALRIYRPDEVANELERAKMEYLEASVGVTSATRNEAARILSRNKVVIQATNEHLLLSSLQWKPPIPTPSPNHGGNTPLSTGIKSQILERNFAGRKTTNKHLLLSSQWKPPIPPPPPNSGTITSHPTGMTSQILERNSAGRKTTKKYLLLSSLQWKPPVPPPSPNNGTNTPRSTGMTSQILERNFAGRKTTNKHLLLSSLQWKPPVSPPSPNGGGNTQRSTGIKSQILERNFAGHKSTNKYLLLSSQRKPPVSPPLSDPGTNTPSIGMTSQIMERNSVGCKTTYKYLLLPSQWKSIPPPSPNPATNTPHPTGMTSQIVERNFAGRKITKRYLLLSSLPLKPPVPPPSPNNGTTVPSIGMTSQISEKNFAGRKKVARPTRTHEYPQPYKVPFVMATNSKKKNLVATMEQY</sequence>
<evidence type="ECO:0000313" key="5">
    <source>
        <dbReference type="EMBL" id="WMV31883.1"/>
    </source>
</evidence>
<dbReference type="AlphaFoldDB" id="A0AAF0TZB4"/>
<feature type="domain" description="DUF547" evidence="3">
    <location>
        <begin position="334"/>
        <end position="459"/>
    </location>
</feature>
<feature type="compositionally biased region" description="Polar residues" evidence="2">
    <location>
        <begin position="785"/>
        <end position="801"/>
    </location>
</feature>
<feature type="region of interest" description="Disordered" evidence="2">
    <location>
        <begin position="542"/>
        <end position="564"/>
    </location>
</feature>
<accession>A0AAF0TZB4</accession>
<feature type="region of interest" description="Disordered" evidence="2">
    <location>
        <begin position="121"/>
        <end position="143"/>
    </location>
</feature>
<keyword evidence="6" id="KW-1185">Reference proteome</keyword>
<dbReference type="Pfam" id="PF14389">
    <property type="entry name" value="Lzipper-MIP1"/>
    <property type="match status" value="1"/>
</dbReference>
<evidence type="ECO:0000256" key="1">
    <source>
        <dbReference type="SAM" id="Coils"/>
    </source>
</evidence>
<feature type="region of interest" description="Disordered" evidence="2">
    <location>
        <begin position="180"/>
        <end position="201"/>
    </location>
</feature>
<dbReference type="PANTHER" id="PTHR46248">
    <property type="entry name" value="EXPRESSED PROTEIN"/>
    <property type="match status" value="1"/>
</dbReference>
<dbReference type="Proteomes" id="UP001234989">
    <property type="component" value="Chromosome 6"/>
</dbReference>
<keyword evidence="1" id="KW-0175">Coiled coil</keyword>
<feature type="coiled-coil region" evidence="1">
    <location>
        <begin position="64"/>
        <end position="91"/>
    </location>
</feature>
<feature type="region of interest" description="Disordered" evidence="2">
    <location>
        <begin position="636"/>
        <end position="656"/>
    </location>
</feature>
<protein>
    <recommendedName>
        <fullName evidence="7">DUF547 domain-containing protein</fullName>
    </recommendedName>
</protein>
<feature type="region of interest" description="Disordered" evidence="2">
    <location>
        <begin position="589"/>
        <end position="611"/>
    </location>
</feature>
<feature type="region of interest" description="Disordered" evidence="2">
    <location>
        <begin position="682"/>
        <end position="704"/>
    </location>
</feature>
<evidence type="ECO:0000259" key="4">
    <source>
        <dbReference type="Pfam" id="PF14389"/>
    </source>
</evidence>
<feature type="region of interest" description="Disordered" evidence="2">
    <location>
        <begin position="774"/>
        <end position="816"/>
    </location>
</feature>
<reference evidence="5" key="1">
    <citation type="submission" date="2023-08" db="EMBL/GenBank/DDBJ databases">
        <title>A de novo genome assembly of Solanum verrucosum Schlechtendal, a Mexican diploid species geographically isolated from the other diploid A-genome species in potato relatives.</title>
        <authorList>
            <person name="Hosaka K."/>
        </authorList>
    </citation>
    <scope>NUCLEOTIDE SEQUENCE</scope>
    <source>
        <tissue evidence="5">Young leaves</tissue>
    </source>
</reference>
<dbReference type="EMBL" id="CP133617">
    <property type="protein sequence ID" value="WMV31883.1"/>
    <property type="molecule type" value="Genomic_DNA"/>
</dbReference>
<feature type="compositionally biased region" description="Polar residues" evidence="2">
    <location>
        <begin position="695"/>
        <end position="704"/>
    </location>
</feature>
<organism evidence="5 6">
    <name type="scientific">Solanum verrucosum</name>
    <dbReference type="NCBI Taxonomy" id="315347"/>
    <lineage>
        <taxon>Eukaryota</taxon>
        <taxon>Viridiplantae</taxon>
        <taxon>Streptophyta</taxon>
        <taxon>Embryophyta</taxon>
        <taxon>Tracheophyta</taxon>
        <taxon>Spermatophyta</taxon>
        <taxon>Magnoliopsida</taxon>
        <taxon>eudicotyledons</taxon>
        <taxon>Gunneridae</taxon>
        <taxon>Pentapetalae</taxon>
        <taxon>asterids</taxon>
        <taxon>lamiids</taxon>
        <taxon>Solanales</taxon>
        <taxon>Solanaceae</taxon>
        <taxon>Solanoideae</taxon>
        <taxon>Solaneae</taxon>
        <taxon>Solanum</taxon>
    </lineage>
</organism>
<feature type="compositionally biased region" description="Low complexity" evidence="2">
    <location>
        <begin position="601"/>
        <end position="611"/>
    </location>
</feature>
<feature type="compositionally biased region" description="Polar residues" evidence="2">
    <location>
        <begin position="555"/>
        <end position="564"/>
    </location>
</feature>
<feature type="compositionally biased region" description="Basic residues" evidence="2">
    <location>
        <begin position="805"/>
        <end position="814"/>
    </location>
</feature>
<evidence type="ECO:0000256" key="2">
    <source>
        <dbReference type="SAM" id="MobiDB-lite"/>
    </source>
</evidence>
<dbReference type="PANTHER" id="PTHR46248:SF4">
    <property type="entry name" value="OS01G0147800 PROTEIN"/>
    <property type="match status" value="1"/>
</dbReference>
<evidence type="ECO:0000259" key="3">
    <source>
        <dbReference type="Pfam" id="PF04784"/>
    </source>
</evidence>
<evidence type="ECO:0008006" key="7">
    <source>
        <dbReference type="Google" id="ProtNLM"/>
    </source>
</evidence>
<feature type="domain" description="Ternary complex factor MIP1 leucine-zipper" evidence="4">
    <location>
        <begin position="14"/>
        <end position="95"/>
    </location>
</feature>
<dbReference type="Pfam" id="PF04784">
    <property type="entry name" value="DUF547"/>
    <property type="match status" value="1"/>
</dbReference>